<dbReference type="EMBL" id="DYDO01000001">
    <property type="protein sequence ID" value="DBA33357.1"/>
    <property type="molecule type" value="Genomic_DNA"/>
</dbReference>
<name>A0AAV3B1S9_PYXAD</name>
<feature type="domain" description="Cation-transporting P-type ATPase N-terminal" evidence="2">
    <location>
        <begin position="5"/>
        <end position="41"/>
    </location>
</feature>
<keyword evidence="1" id="KW-0460">Magnesium</keyword>
<dbReference type="InterPro" id="IPR023298">
    <property type="entry name" value="ATPase_P-typ_TM_dom_sf"/>
</dbReference>
<dbReference type="Proteomes" id="UP001181693">
    <property type="component" value="Unassembled WGS sequence"/>
</dbReference>
<dbReference type="Pfam" id="PF00690">
    <property type="entry name" value="Cation_ATPase_N"/>
    <property type="match status" value="1"/>
</dbReference>
<proteinExistence type="predicted"/>
<keyword evidence="4" id="KW-1185">Reference proteome</keyword>
<evidence type="ECO:0000313" key="4">
    <source>
        <dbReference type="Proteomes" id="UP001181693"/>
    </source>
</evidence>
<sequence>MDSAHSKPVSEVLRHFEVNENCGVSSEQVRRSREKYGPNGIMLSIIMQPVKSIEELSCCTVGVGEDDGARAQTSKHQ</sequence>
<dbReference type="SUPFAM" id="SSF81665">
    <property type="entry name" value="Calcium ATPase, transmembrane domain M"/>
    <property type="match status" value="1"/>
</dbReference>
<evidence type="ECO:0000259" key="2">
    <source>
        <dbReference type="Pfam" id="PF00690"/>
    </source>
</evidence>
<dbReference type="AlphaFoldDB" id="A0AAV3B1S9"/>
<accession>A0AAV3B1S9</accession>
<protein>
    <recommendedName>
        <fullName evidence="2">Cation-transporting P-type ATPase N-terminal domain-containing protein</fullName>
    </recommendedName>
</protein>
<reference evidence="3" key="1">
    <citation type="thesis" date="2020" institute="ProQuest LLC" country="789 East Eisenhower Parkway, Ann Arbor, MI, USA">
        <title>Comparative Genomics and Chromosome Evolution.</title>
        <authorList>
            <person name="Mudd A.B."/>
        </authorList>
    </citation>
    <scope>NUCLEOTIDE SEQUENCE</scope>
    <source>
        <strain evidence="3">1538</strain>
        <tissue evidence="3">Blood</tissue>
    </source>
</reference>
<organism evidence="3 4">
    <name type="scientific">Pyxicephalus adspersus</name>
    <name type="common">African bullfrog</name>
    <dbReference type="NCBI Taxonomy" id="30357"/>
    <lineage>
        <taxon>Eukaryota</taxon>
        <taxon>Metazoa</taxon>
        <taxon>Chordata</taxon>
        <taxon>Craniata</taxon>
        <taxon>Vertebrata</taxon>
        <taxon>Euteleostomi</taxon>
        <taxon>Amphibia</taxon>
        <taxon>Batrachia</taxon>
        <taxon>Anura</taxon>
        <taxon>Neobatrachia</taxon>
        <taxon>Ranoidea</taxon>
        <taxon>Pyxicephalidae</taxon>
        <taxon>Pyxicephalinae</taxon>
        <taxon>Pyxicephalus</taxon>
    </lineage>
</organism>
<gene>
    <name evidence="3" type="ORF">GDO54_001052</name>
</gene>
<evidence type="ECO:0000256" key="1">
    <source>
        <dbReference type="ARBA" id="ARBA00022842"/>
    </source>
</evidence>
<evidence type="ECO:0000313" key="3">
    <source>
        <dbReference type="EMBL" id="DBA33357.1"/>
    </source>
</evidence>
<comment type="caution">
    <text evidence="3">The sequence shown here is derived from an EMBL/GenBank/DDBJ whole genome shotgun (WGS) entry which is preliminary data.</text>
</comment>
<dbReference type="InterPro" id="IPR004014">
    <property type="entry name" value="ATPase_P-typ_cation-transptr_N"/>
</dbReference>